<feature type="compositionally biased region" description="Pro residues" evidence="3">
    <location>
        <begin position="31"/>
        <end position="48"/>
    </location>
</feature>
<evidence type="ECO:0000256" key="3">
    <source>
        <dbReference type="SAM" id="MobiDB-lite"/>
    </source>
</evidence>
<dbReference type="FunFam" id="3.80.10.10:FF:001164">
    <property type="entry name" value="GH01279p"/>
    <property type="match status" value="1"/>
</dbReference>
<keyword evidence="2" id="KW-0677">Repeat</keyword>
<dbReference type="EMBL" id="LR910103">
    <property type="protein sequence ID" value="CAD7254575.1"/>
    <property type="molecule type" value="Genomic_DNA"/>
</dbReference>
<sequence length="688" mass="76445">ADHNSLPLPQEASLGPRQPRTTPDGQLPLPLSGPRPPPLLRPPPPPRPDPQRPDRPPPQGLLHPIVHRHLEEARLGFNRIAELDSDAFVGLPRLEALDLSGNRLGRLRRGTFRDLPSLRTLNLCCNRIESVPDDAFHHLPSLAYLDLSRNRIGEFSMEAVVNNDIGRFSAGKGESSLLLLDLRDNRLQELSWLEGLTDLERLLLSDNELSRIDSRRFANLQSLLTLQLDGNSIATVEPDAFKGLLRLQVLDLSRNAVETLPAAAFASLVSLRVLRLAGNRLRSLAPDAFQNTLLERLDLSRNDFSFVPSLALGAVGASLRRLDLSRNAVEHVDAASLAACPVLTHLDVSHNKILVVPPDSFAMVPNLVVVNLSHNLLEEVDENLFQETRNLMVLNLAETKLKRIPAFGPSVPLRVLDVSRNAIAELRSESVLPDLVELVASRNPVQKLQSWSWAPQLQTLDVSDCPVSSLTRDSFRGLGRLRRLKLLGMESLRRLDADALEALKGLEELEIQTCPQIERYRFRLGSLLSRVYNLRELVVWVTEDSLVDQLAGTAATRLEKLGIRGVNLTSISPQAFKDVTQSRVLSLSISGTGLSRLPAGLLRHLPDATFLTLHLNDNALRSIQSEVLYGEEEDWTVRGSRVAPGGVWLEGNPLECDCHLLWYSRWLRRWGRESMQARGKASTAVMGQ</sequence>
<gene>
    <name evidence="4" type="ORF">DSTB1V02_LOCUS14321</name>
</gene>
<evidence type="ECO:0000256" key="1">
    <source>
        <dbReference type="ARBA" id="ARBA00022614"/>
    </source>
</evidence>
<dbReference type="PANTHER" id="PTHR24366:SF96">
    <property type="entry name" value="LEUCINE RICH REPEAT CONTAINING 53"/>
    <property type="match status" value="1"/>
</dbReference>
<feature type="region of interest" description="Disordered" evidence="3">
    <location>
        <begin position="1"/>
        <end position="62"/>
    </location>
</feature>
<keyword evidence="1" id="KW-0433">Leucine-rich repeat</keyword>
<proteinExistence type="predicted"/>
<dbReference type="SMART" id="SM00369">
    <property type="entry name" value="LRR_TYP"/>
    <property type="match status" value="15"/>
</dbReference>
<dbReference type="PROSITE" id="PS51450">
    <property type="entry name" value="LRR"/>
    <property type="match status" value="3"/>
</dbReference>
<evidence type="ECO:0000256" key="2">
    <source>
        <dbReference type="ARBA" id="ARBA00022737"/>
    </source>
</evidence>
<dbReference type="PRINTS" id="PR00019">
    <property type="entry name" value="LEURICHRPT"/>
</dbReference>
<dbReference type="PANTHER" id="PTHR24366">
    <property type="entry name" value="IG(IMMUNOGLOBULIN) AND LRR(LEUCINE RICH REPEAT) DOMAINS"/>
    <property type="match status" value="1"/>
</dbReference>
<name>A0A7R9FU17_9CRUS</name>
<protein>
    <recommendedName>
        <fullName evidence="6">Chaoptin</fullName>
    </recommendedName>
</protein>
<dbReference type="Pfam" id="PF13855">
    <property type="entry name" value="LRR_8"/>
    <property type="match status" value="3"/>
</dbReference>
<dbReference type="Gene3D" id="3.80.10.10">
    <property type="entry name" value="Ribonuclease Inhibitor"/>
    <property type="match status" value="4"/>
</dbReference>
<dbReference type="FunFam" id="3.80.10.10:FF:000732">
    <property type="entry name" value="GD11101"/>
    <property type="match status" value="1"/>
</dbReference>
<evidence type="ECO:0000313" key="4">
    <source>
        <dbReference type="EMBL" id="CAD7254575.1"/>
    </source>
</evidence>
<keyword evidence="5" id="KW-1185">Reference proteome</keyword>
<feature type="non-terminal residue" evidence="4">
    <location>
        <position position="1"/>
    </location>
</feature>
<dbReference type="Proteomes" id="UP000677054">
    <property type="component" value="Unassembled WGS sequence"/>
</dbReference>
<organism evidence="4">
    <name type="scientific">Darwinula stevensoni</name>
    <dbReference type="NCBI Taxonomy" id="69355"/>
    <lineage>
        <taxon>Eukaryota</taxon>
        <taxon>Metazoa</taxon>
        <taxon>Ecdysozoa</taxon>
        <taxon>Arthropoda</taxon>
        <taxon>Crustacea</taxon>
        <taxon>Oligostraca</taxon>
        <taxon>Ostracoda</taxon>
        <taxon>Podocopa</taxon>
        <taxon>Podocopida</taxon>
        <taxon>Darwinulocopina</taxon>
        <taxon>Darwinuloidea</taxon>
        <taxon>Darwinulidae</taxon>
        <taxon>Darwinula</taxon>
    </lineage>
</organism>
<dbReference type="InterPro" id="IPR001611">
    <property type="entry name" value="Leu-rich_rpt"/>
</dbReference>
<dbReference type="InterPro" id="IPR003591">
    <property type="entry name" value="Leu-rich_rpt_typical-subtyp"/>
</dbReference>
<accession>A0A7R9FU17</accession>
<dbReference type="AlphaFoldDB" id="A0A7R9FU17"/>
<dbReference type="InterPro" id="IPR032675">
    <property type="entry name" value="LRR_dom_sf"/>
</dbReference>
<evidence type="ECO:0008006" key="6">
    <source>
        <dbReference type="Google" id="ProtNLM"/>
    </source>
</evidence>
<dbReference type="SUPFAM" id="SSF52058">
    <property type="entry name" value="L domain-like"/>
    <property type="match status" value="2"/>
</dbReference>
<feature type="non-terminal residue" evidence="4">
    <location>
        <position position="688"/>
    </location>
</feature>
<dbReference type="EMBL" id="CAJPEV010010585">
    <property type="protein sequence ID" value="CAG0906032.1"/>
    <property type="molecule type" value="Genomic_DNA"/>
</dbReference>
<dbReference type="OrthoDB" id="10022853at2759"/>
<reference evidence="4" key="1">
    <citation type="submission" date="2020-11" db="EMBL/GenBank/DDBJ databases">
        <authorList>
            <person name="Tran Van P."/>
        </authorList>
    </citation>
    <scope>NUCLEOTIDE SEQUENCE</scope>
</reference>
<evidence type="ECO:0000313" key="5">
    <source>
        <dbReference type="Proteomes" id="UP000677054"/>
    </source>
</evidence>